<dbReference type="InterPro" id="IPR011009">
    <property type="entry name" value="Kinase-like_dom_sf"/>
</dbReference>
<dbReference type="EMBL" id="GL377567">
    <property type="protein sequence ID" value="EFJ35818.1"/>
    <property type="molecule type" value="Genomic_DNA"/>
</dbReference>
<keyword evidence="4" id="KW-1185">Reference proteome</keyword>
<organism evidence="4">
    <name type="scientific">Selaginella moellendorffii</name>
    <name type="common">Spikemoss</name>
    <dbReference type="NCBI Taxonomy" id="88036"/>
    <lineage>
        <taxon>Eukaryota</taxon>
        <taxon>Viridiplantae</taxon>
        <taxon>Streptophyta</taxon>
        <taxon>Embryophyta</taxon>
        <taxon>Tracheophyta</taxon>
        <taxon>Lycopodiopsida</taxon>
        <taxon>Selaginellales</taxon>
        <taxon>Selaginellaceae</taxon>
        <taxon>Selaginella</taxon>
    </lineage>
</organism>
<evidence type="ECO:0000313" key="4">
    <source>
        <dbReference type="Proteomes" id="UP000001514"/>
    </source>
</evidence>
<dbReference type="Pfam" id="PF17667">
    <property type="entry name" value="Pkinase_fungal"/>
    <property type="match status" value="1"/>
</dbReference>
<dbReference type="SMART" id="SM00220">
    <property type="entry name" value="S_TKc"/>
    <property type="match status" value="1"/>
</dbReference>
<dbReference type="InterPro" id="IPR008266">
    <property type="entry name" value="Tyr_kinase_AS"/>
</dbReference>
<dbReference type="GO" id="GO:0005524">
    <property type="term" value="F:ATP binding"/>
    <property type="evidence" value="ECO:0007669"/>
    <property type="project" value="InterPro"/>
</dbReference>
<dbReference type="GO" id="GO:0005634">
    <property type="term" value="C:nucleus"/>
    <property type="evidence" value="ECO:0000318"/>
    <property type="project" value="GO_Central"/>
</dbReference>
<dbReference type="InterPro" id="IPR040976">
    <property type="entry name" value="Pkinase_fungal"/>
</dbReference>
<dbReference type="AlphaFoldDB" id="D8QU77"/>
<protein>
    <recommendedName>
        <fullName evidence="2">Protein kinase domain-containing protein</fullName>
    </recommendedName>
</protein>
<dbReference type="Proteomes" id="UP000001514">
    <property type="component" value="Unassembled WGS sequence"/>
</dbReference>
<dbReference type="HOGENOM" id="CLU_457426_0_0_1"/>
<dbReference type="PANTHER" id="PTHR11909">
    <property type="entry name" value="CASEIN KINASE-RELATED"/>
    <property type="match status" value="1"/>
</dbReference>
<feature type="domain" description="Protein kinase" evidence="2">
    <location>
        <begin position="298"/>
        <end position="597"/>
    </location>
</feature>
<dbReference type="PROSITE" id="PS00109">
    <property type="entry name" value="PROTEIN_KINASE_TYR"/>
    <property type="match status" value="1"/>
</dbReference>
<dbReference type="InParanoid" id="D8QU77"/>
<evidence type="ECO:0000313" key="3">
    <source>
        <dbReference type="EMBL" id="EFJ35818.1"/>
    </source>
</evidence>
<dbReference type="InterPro" id="IPR000719">
    <property type="entry name" value="Prot_kinase_dom"/>
</dbReference>
<evidence type="ECO:0000256" key="1">
    <source>
        <dbReference type="ARBA" id="ARBA00005926"/>
    </source>
</evidence>
<dbReference type="KEGG" id="smo:SELMODRAFT_404078"/>
<dbReference type="SUPFAM" id="SSF56112">
    <property type="entry name" value="Protein kinase-like (PK-like)"/>
    <property type="match status" value="1"/>
</dbReference>
<reference evidence="3 4" key="1">
    <citation type="journal article" date="2011" name="Science">
        <title>The Selaginella genome identifies genetic changes associated with the evolution of vascular plants.</title>
        <authorList>
            <person name="Banks J.A."/>
            <person name="Nishiyama T."/>
            <person name="Hasebe M."/>
            <person name="Bowman J.L."/>
            <person name="Gribskov M."/>
            <person name="dePamphilis C."/>
            <person name="Albert V.A."/>
            <person name="Aono N."/>
            <person name="Aoyama T."/>
            <person name="Ambrose B.A."/>
            <person name="Ashton N.W."/>
            <person name="Axtell M.J."/>
            <person name="Barker E."/>
            <person name="Barker M.S."/>
            <person name="Bennetzen J.L."/>
            <person name="Bonawitz N.D."/>
            <person name="Chapple C."/>
            <person name="Cheng C."/>
            <person name="Correa L.G."/>
            <person name="Dacre M."/>
            <person name="DeBarry J."/>
            <person name="Dreyer I."/>
            <person name="Elias M."/>
            <person name="Engstrom E.M."/>
            <person name="Estelle M."/>
            <person name="Feng L."/>
            <person name="Finet C."/>
            <person name="Floyd S.K."/>
            <person name="Frommer W.B."/>
            <person name="Fujita T."/>
            <person name="Gramzow L."/>
            <person name="Gutensohn M."/>
            <person name="Harholt J."/>
            <person name="Hattori M."/>
            <person name="Heyl A."/>
            <person name="Hirai T."/>
            <person name="Hiwatashi Y."/>
            <person name="Ishikawa M."/>
            <person name="Iwata M."/>
            <person name="Karol K.G."/>
            <person name="Koehler B."/>
            <person name="Kolukisaoglu U."/>
            <person name="Kubo M."/>
            <person name="Kurata T."/>
            <person name="Lalonde S."/>
            <person name="Li K."/>
            <person name="Li Y."/>
            <person name="Litt A."/>
            <person name="Lyons E."/>
            <person name="Manning G."/>
            <person name="Maruyama T."/>
            <person name="Michael T.P."/>
            <person name="Mikami K."/>
            <person name="Miyazaki S."/>
            <person name="Morinaga S."/>
            <person name="Murata T."/>
            <person name="Mueller-Roeber B."/>
            <person name="Nelson D.R."/>
            <person name="Obara M."/>
            <person name="Oguri Y."/>
            <person name="Olmstead R.G."/>
            <person name="Onodera N."/>
            <person name="Petersen B.L."/>
            <person name="Pils B."/>
            <person name="Prigge M."/>
            <person name="Rensing S.A."/>
            <person name="Riano-Pachon D.M."/>
            <person name="Roberts A.W."/>
            <person name="Sato Y."/>
            <person name="Scheller H.V."/>
            <person name="Schulz B."/>
            <person name="Schulz C."/>
            <person name="Shakirov E.V."/>
            <person name="Shibagaki N."/>
            <person name="Shinohara N."/>
            <person name="Shippen D.E."/>
            <person name="Soerensen I."/>
            <person name="Sotooka R."/>
            <person name="Sugimoto N."/>
            <person name="Sugita M."/>
            <person name="Sumikawa N."/>
            <person name="Tanurdzic M."/>
            <person name="Theissen G."/>
            <person name="Ulvskov P."/>
            <person name="Wakazuki S."/>
            <person name="Weng J.K."/>
            <person name="Willats W.W."/>
            <person name="Wipf D."/>
            <person name="Wolf P.G."/>
            <person name="Yang L."/>
            <person name="Zimmer A.D."/>
            <person name="Zhu Q."/>
            <person name="Mitros T."/>
            <person name="Hellsten U."/>
            <person name="Loque D."/>
            <person name="Otillar R."/>
            <person name="Salamov A."/>
            <person name="Schmutz J."/>
            <person name="Shapiro H."/>
            <person name="Lindquist E."/>
            <person name="Lucas S."/>
            <person name="Rokhsar D."/>
            <person name="Grigoriev I.V."/>
        </authorList>
    </citation>
    <scope>NUCLEOTIDE SEQUENCE [LARGE SCALE GENOMIC DNA]</scope>
</reference>
<evidence type="ECO:0000259" key="2">
    <source>
        <dbReference type="PROSITE" id="PS50011"/>
    </source>
</evidence>
<name>D8QU77_SELML</name>
<dbReference type="GO" id="GO:0007165">
    <property type="term" value="P:signal transduction"/>
    <property type="evidence" value="ECO:0000318"/>
    <property type="project" value="GO_Central"/>
</dbReference>
<accession>D8QU77</accession>
<comment type="similarity">
    <text evidence="1">Belongs to the protein kinase superfamily. CK1 Ser/Thr protein kinase family. Casein kinase I subfamily.</text>
</comment>
<dbReference type="STRING" id="88036.D8QU77"/>
<dbReference type="GO" id="GO:0005737">
    <property type="term" value="C:cytoplasm"/>
    <property type="evidence" value="ECO:0000318"/>
    <property type="project" value="GO_Central"/>
</dbReference>
<dbReference type="Gene3D" id="1.10.510.10">
    <property type="entry name" value="Transferase(Phosphotransferase) domain 1"/>
    <property type="match status" value="1"/>
</dbReference>
<sequence length="597" mass="66870">MADDVVELYVEKRFAGRRATAKCLATFKEAGIERVSDLNMFNYDELQKLGVPPLFIKLMQRDGLLQPLSPGAASQSHFLGVIGHMVDEKLADIFRVATHTDLTLGLKDELLGASIMSRPDYDHSREGFIVQTFAGVDVSGKVEVFKESMRASFEEVKHLKKRKLSAQELSFDGEKKLQRGVSQGFTQLQAPGSWFFDTSQGGVLFSQDKPDCIFSSCQYVVSWLCAVMVGELSWELDGADSGTKRCVGKIVARLRKIISTQKGRNVVFGFIADRRAIQFVGLDVSGGEESFWWSQEYAFHLEATDDSGFRLLLQMIYADQSVHGYVTPLGTRELRLDDGRCIQHLTAVSSKGDSHILVGTLDGDGAVVVKLCRVMEVEVQVLSAVQGVPGILPLLAHGKWIGGHTYIVTPLCRTVDEPVLHRPCREYVKMLQQVAETLKLLCDRGIYHGDVSASNVVYNATRYYLIDFGSAVSCFTPDDERTGVTRLFAAVQVLDGNEHCLSSEMESLMYVLVYLAMGRRVPWRFSGANIVSMYKRALFSDVQTFEQRVVSHVDGNLLQEQLRRLQKLFFVPTYRQDVRYEEFCQELLLDDAQLVAI</sequence>
<dbReference type="PROSITE" id="PS50011">
    <property type="entry name" value="PROTEIN_KINASE_DOM"/>
    <property type="match status" value="1"/>
</dbReference>
<dbReference type="eggNOG" id="KOG1164">
    <property type="taxonomic scope" value="Eukaryota"/>
</dbReference>
<dbReference type="Gramene" id="EFJ35818">
    <property type="protein sequence ID" value="EFJ35818"/>
    <property type="gene ID" value="SELMODRAFT_404078"/>
</dbReference>
<gene>
    <name evidence="3" type="ORF">SELMODRAFT_404078</name>
</gene>
<dbReference type="InterPro" id="IPR050235">
    <property type="entry name" value="CK1_Ser-Thr_kinase"/>
</dbReference>
<proteinExistence type="inferred from homology"/>
<dbReference type="GO" id="GO:0004674">
    <property type="term" value="F:protein serine/threonine kinase activity"/>
    <property type="evidence" value="ECO:0000318"/>
    <property type="project" value="GO_Central"/>
</dbReference>